<dbReference type="OMA" id="KGQNRDA"/>
<evidence type="ECO:0000256" key="5">
    <source>
        <dbReference type="PROSITE-ProRule" id="PRU00848"/>
    </source>
</evidence>
<dbReference type="Proteomes" id="UP001142055">
    <property type="component" value="Chromosome 2"/>
</dbReference>
<keyword evidence="2 6" id="KW-0489">Methyltransferase</keyword>
<gene>
    <name evidence="9" type="ORF">RDWZM_004544</name>
</gene>
<dbReference type="GO" id="GO:0017069">
    <property type="term" value="F:snRNA binding"/>
    <property type="evidence" value="ECO:0007669"/>
    <property type="project" value="TreeGrafter"/>
</dbReference>
<dbReference type="EMBL" id="JAPWDV010000002">
    <property type="protein sequence ID" value="KAJ6218732.1"/>
    <property type="molecule type" value="Genomic_DNA"/>
</dbReference>
<reference evidence="9" key="1">
    <citation type="submission" date="2022-12" db="EMBL/GenBank/DDBJ databases">
        <title>Genome assemblies of Blomia tropicalis.</title>
        <authorList>
            <person name="Cui Y."/>
        </authorList>
    </citation>
    <scope>NUCLEOTIDE SEQUENCE</scope>
    <source>
        <tissue evidence="9">Adult mites</tissue>
    </source>
</reference>
<proteinExistence type="inferred from homology"/>
<comment type="similarity">
    <text evidence="1 6">Belongs to the methyltransferase superfamily.</text>
</comment>
<sequence>MCAPLPPQTTKTQETNQYMVSGIIDKNPEPSTSSETYGTNHINKQQYRYHKKSSLTNNNHNVNVNMNHNKNETSRKRRYTVGSDAYKSLQRKRRKNDFNPPTVFLLGGNIHDPLNLGGINSNTQQTPETSPFPTESNKEKVEVFIPPNLNDPLNLSCPHGLTESDLISPSSFQRNKRRRTSSESEVNAQKSDLKCSNDKSRDDSFISRRNMQIRFNREVNKNDQIVSPVVPQKLQRIPRNKHNSNRNQNDVKSNSNKTTNDSLSKTNKNQSNPFQYGNYNRYYGYRNVQECDPRIELLPKDFFEGKCVLDIGCNIGHITLTIARDYHPKQIVGIDIDPSLIKIATKNIRHYVTEKVMKMESFPMSMPILYGPITNIKPNPLESNDIFPNNILFYTTNYVPENDECLSQQKPQYDCILCLSLTKWIHLNWGDDGLKRMFRRIFLHLHPGGRLILEPQPWSTYQKKSKMTPQIFENYKSIRFKPEHFNEYLLRDVGFKSCEFLGTPEHKSKGFQRPIYMYQKSM</sequence>
<dbReference type="SUPFAM" id="SSF53335">
    <property type="entry name" value="S-adenosyl-L-methionine-dependent methyltransferases"/>
    <property type="match status" value="1"/>
</dbReference>
<dbReference type="GO" id="GO:0008171">
    <property type="term" value="F:O-methyltransferase activity"/>
    <property type="evidence" value="ECO:0007669"/>
    <property type="project" value="UniProtKB-UniRule"/>
</dbReference>
<name>A0A9Q0M751_BLOTA</name>
<dbReference type="CDD" id="cd02440">
    <property type="entry name" value="AdoMet_MTases"/>
    <property type="match status" value="1"/>
</dbReference>
<evidence type="ECO:0000256" key="1">
    <source>
        <dbReference type="ARBA" id="ARBA00008361"/>
    </source>
</evidence>
<dbReference type="PROSITE" id="PS51515">
    <property type="entry name" value="BIN3_SAM"/>
    <property type="match status" value="1"/>
</dbReference>
<dbReference type="Pfam" id="PF13649">
    <property type="entry name" value="Methyltransf_25"/>
    <property type="match status" value="1"/>
</dbReference>
<dbReference type="PANTHER" id="PTHR12315:SF0">
    <property type="entry name" value="7SK SNRNA METHYLPHOSPHATE CAPPING ENZYME"/>
    <property type="match status" value="1"/>
</dbReference>
<feature type="region of interest" description="Disordered" evidence="7">
    <location>
        <begin position="155"/>
        <end position="205"/>
    </location>
</feature>
<feature type="region of interest" description="Disordered" evidence="7">
    <location>
        <begin position="224"/>
        <end position="275"/>
    </location>
</feature>
<evidence type="ECO:0000256" key="6">
    <source>
        <dbReference type="RuleBase" id="RU367087"/>
    </source>
</evidence>
<keyword evidence="3 6" id="KW-0808">Transferase</keyword>
<evidence type="ECO:0000259" key="8">
    <source>
        <dbReference type="PROSITE" id="PS51515"/>
    </source>
</evidence>
<dbReference type="InterPro" id="IPR041698">
    <property type="entry name" value="Methyltransf_25"/>
</dbReference>
<feature type="compositionally biased region" description="Basic and acidic residues" evidence="7">
    <location>
        <begin position="191"/>
        <end position="205"/>
    </location>
</feature>
<dbReference type="GO" id="GO:0032259">
    <property type="term" value="P:methylation"/>
    <property type="evidence" value="ECO:0007669"/>
    <property type="project" value="UniProtKB-KW"/>
</dbReference>
<dbReference type="Gene3D" id="3.40.50.150">
    <property type="entry name" value="Vaccinia Virus protein VP39"/>
    <property type="match status" value="1"/>
</dbReference>
<dbReference type="InterPro" id="IPR029063">
    <property type="entry name" value="SAM-dependent_MTases_sf"/>
</dbReference>
<dbReference type="InterPro" id="IPR010675">
    <property type="entry name" value="Bin3_C"/>
</dbReference>
<evidence type="ECO:0000313" key="9">
    <source>
        <dbReference type="EMBL" id="KAJ6218732.1"/>
    </source>
</evidence>
<feature type="domain" description="Bin3-type SAM" evidence="8">
    <location>
        <begin position="292"/>
        <end position="522"/>
    </location>
</feature>
<dbReference type="Pfam" id="PF06859">
    <property type="entry name" value="Bin3"/>
    <property type="match status" value="1"/>
</dbReference>
<keyword evidence="10" id="KW-1185">Reference proteome</keyword>
<dbReference type="GO" id="GO:0040031">
    <property type="term" value="P:snRNA modification"/>
    <property type="evidence" value="ECO:0007669"/>
    <property type="project" value="TreeGrafter"/>
</dbReference>
<feature type="compositionally biased region" description="Polar residues" evidence="7">
    <location>
        <begin position="118"/>
        <end position="135"/>
    </location>
</feature>
<protein>
    <recommendedName>
        <fullName evidence="6">RNA methyltransferase</fullName>
        <ecNumber evidence="6">2.1.1.-</ecNumber>
    </recommendedName>
</protein>
<dbReference type="GO" id="GO:0008173">
    <property type="term" value="F:RNA methyltransferase activity"/>
    <property type="evidence" value="ECO:0007669"/>
    <property type="project" value="UniProtKB-UniRule"/>
</dbReference>
<evidence type="ECO:0000256" key="4">
    <source>
        <dbReference type="ARBA" id="ARBA00022691"/>
    </source>
</evidence>
<evidence type="ECO:0000313" key="10">
    <source>
        <dbReference type="Proteomes" id="UP001142055"/>
    </source>
</evidence>
<feature type="region of interest" description="Disordered" evidence="7">
    <location>
        <begin position="118"/>
        <end position="138"/>
    </location>
</feature>
<evidence type="ECO:0000256" key="2">
    <source>
        <dbReference type="ARBA" id="ARBA00022603"/>
    </source>
</evidence>
<accession>A0A9Q0M751</accession>
<evidence type="ECO:0000256" key="7">
    <source>
        <dbReference type="SAM" id="MobiDB-lite"/>
    </source>
</evidence>
<feature type="compositionally biased region" description="Polar residues" evidence="7">
    <location>
        <begin position="245"/>
        <end position="275"/>
    </location>
</feature>
<dbReference type="AlphaFoldDB" id="A0A9Q0M751"/>
<organism evidence="9 10">
    <name type="scientific">Blomia tropicalis</name>
    <name type="common">Mite</name>
    <dbReference type="NCBI Taxonomy" id="40697"/>
    <lineage>
        <taxon>Eukaryota</taxon>
        <taxon>Metazoa</taxon>
        <taxon>Ecdysozoa</taxon>
        <taxon>Arthropoda</taxon>
        <taxon>Chelicerata</taxon>
        <taxon>Arachnida</taxon>
        <taxon>Acari</taxon>
        <taxon>Acariformes</taxon>
        <taxon>Sarcoptiformes</taxon>
        <taxon>Astigmata</taxon>
        <taxon>Glycyphagoidea</taxon>
        <taxon>Echimyopodidae</taxon>
        <taxon>Blomia</taxon>
    </lineage>
</organism>
<dbReference type="PANTHER" id="PTHR12315">
    <property type="entry name" value="BICOID-INTERACTING PROTEIN RELATED"/>
    <property type="match status" value="1"/>
</dbReference>
<comment type="caution">
    <text evidence="9">The sequence shown here is derived from an EMBL/GenBank/DDBJ whole genome shotgun (WGS) entry which is preliminary data.</text>
</comment>
<dbReference type="InterPro" id="IPR039772">
    <property type="entry name" value="Bin3-like"/>
</dbReference>
<keyword evidence="4 5" id="KW-0949">S-adenosyl-L-methionine</keyword>
<dbReference type="EC" id="2.1.1.-" evidence="6"/>
<dbReference type="InterPro" id="IPR024160">
    <property type="entry name" value="BIN3_SAM-bd_dom"/>
</dbReference>
<evidence type="ECO:0000256" key="3">
    <source>
        <dbReference type="ARBA" id="ARBA00022679"/>
    </source>
</evidence>